<name>A0A3M6QEI8_9BURK</name>
<evidence type="ECO:0000313" key="14">
    <source>
        <dbReference type="EMBL" id="RMX01437.1"/>
    </source>
</evidence>
<evidence type="ECO:0000256" key="11">
    <source>
        <dbReference type="SAM" id="Phobius"/>
    </source>
</evidence>
<dbReference type="PROSITE" id="PS50885">
    <property type="entry name" value="HAMP"/>
    <property type="match status" value="1"/>
</dbReference>
<evidence type="ECO:0000256" key="6">
    <source>
        <dbReference type="ARBA" id="ARBA00022692"/>
    </source>
</evidence>
<evidence type="ECO:0000256" key="9">
    <source>
        <dbReference type="ARBA" id="ARBA00023012"/>
    </source>
</evidence>
<accession>A0A3M6QEI8</accession>
<dbReference type="InterPro" id="IPR005467">
    <property type="entry name" value="His_kinase_dom"/>
</dbReference>
<dbReference type="PANTHER" id="PTHR45436:SF5">
    <property type="entry name" value="SENSOR HISTIDINE KINASE TRCS"/>
    <property type="match status" value="1"/>
</dbReference>
<evidence type="ECO:0000256" key="2">
    <source>
        <dbReference type="ARBA" id="ARBA00004370"/>
    </source>
</evidence>
<evidence type="ECO:0000256" key="1">
    <source>
        <dbReference type="ARBA" id="ARBA00000085"/>
    </source>
</evidence>
<keyword evidence="10 11" id="KW-0472">Membrane</keyword>
<keyword evidence="5" id="KW-0808">Transferase</keyword>
<comment type="catalytic activity">
    <reaction evidence="1">
        <text>ATP + protein L-histidine = ADP + protein N-phospho-L-histidine.</text>
        <dbReference type="EC" id="2.7.13.3"/>
    </reaction>
</comment>
<evidence type="ECO:0000256" key="5">
    <source>
        <dbReference type="ARBA" id="ARBA00022679"/>
    </source>
</evidence>
<dbReference type="Gene3D" id="3.30.565.10">
    <property type="entry name" value="Histidine kinase-like ATPase, C-terminal domain"/>
    <property type="match status" value="1"/>
</dbReference>
<evidence type="ECO:0000256" key="10">
    <source>
        <dbReference type="ARBA" id="ARBA00023136"/>
    </source>
</evidence>
<protein>
    <recommendedName>
        <fullName evidence="3">histidine kinase</fullName>
        <ecNumber evidence="3">2.7.13.3</ecNumber>
    </recommendedName>
</protein>
<dbReference type="SUPFAM" id="SSF55874">
    <property type="entry name" value="ATPase domain of HSP90 chaperone/DNA topoisomerase II/histidine kinase"/>
    <property type="match status" value="1"/>
</dbReference>
<dbReference type="AlphaFoldDB" id="A0A3M6QEI8"/>
<comment type="subcellular location">
    <subcellularLocation>
        <location evidence="2">Membrane</location>
    </subcellularLocation>
</comment>
<evidence type="ECO:0000256" key="8">
    <source>
        <dbReference type="ARBA" id="ARBA00022989"/>
    </source>
</evidence>
<sequence>MFAFRNGISLTTRLLWLGPLPAMLLLIVLGSLLYNRLSESLHGGLVQRLEERADALQADFLLTPNGQWKYQDGSRDGEFTQIFSGWYWVLQPLPPTPAAQSGQPQSTSAAAISQNTLYSRSLWDGSLSGPPRPARAGLFSQTDPRGRPLLGIARPVSIDGPAGPRHALLHVYTLAEPLHGDLARIRRSLWLALLLFLLGLAASTWLQLRVGLRPLQQLQQRLSRMHDASQAELERLGQGYGPELDPLAQEIDALLERNARMLARGRTYAADLSHAIKTPLARLSAQASAQPSLPSALVLEQVHSIHGLIERHMSRTSNASDSAPGLLQRIAVLEVVQALVQLMQHIHAERALQWQVDADALAHTLRWRGEQSDLEEMLGNLLDNAGKWARSQVRVHLELQAPPTPGARPTLCIGIADDGPGIADENLALAGQRGQRFDERTPGSGLGLSLAAEIAHSWGGALELGRSADLGGLQARLRLPTS</sequence>
<proteinExistence type="predicted"/>
<evidence type="ECO:0000259" key="12">
    <source>
        <dbReference type="PROSITE" id="PS50109"/>
    </source>
</evidence>
<keyword evidence="9" id="KW-0902">Two-component regulatory system</keyword>
<dbReference type="PROSITE" id="PS50109">
    <property type="entry name" value="HIS_KIN"/>
    <property type="match status" value="1"/>
</dbReference>
<evidence type="ECO:0000256" key="3">
    <source>
        <dbReference type="ARBA" id="ARBA00012438"/>
    </source>
</evidence>
<dbReference type="InterPro" id="IPR036890">
    <property type="entry name" value="HATPase_C_sf"/>
</dbReference>
<dbReference type="PRINTS" id="PR00344">
    <property type="entry name" value="BCTRLSENSOR"/>
</dbReference>
<dbReference type="InterPro" id="IPR003594">
    <property type="entry name" value="HATPase_dom"/>
</dbReference>
<gene>
    <name evidence="14" type="ORF">EBQ26_01295</name>
</gene>
<evidence type="ECO:0000313" key="15">
    <source>
        <dbReference type="Proteomes" id="UP000267521"/>
    </source>
</evidence>
<evidence type="ECO:0000259" key="13">
    <source>
        <dbReference type="PROSITE" id="PS50885"/>
    </source>
</evidence>
<dbReference type="EMBL" id="RDQM01000001">
    <property type="protein sequence ID" value="RMX01437.1"/>
    <property type="molecule type" value="Genomic_DNA"/>
</dbReference>
<feature type="transmembrane region" description="Helical" evidence="11">
    <location>
        <begin position="189"/>
        <end position="208"/>
    </location>
</feature>
<keyword evidence="7 14" id="KW-0418">Kinase</keyword>
<organism evidence="14 15">
    <name type="scientific">Allofranklinella schreckenbergeri</name>
    <dbReference type="NCBI Taxonomy" id="1076744"/>
    <lineage>
        <taxon>Bacteria</taxon>
        <taxon>Pseudomonadati</taxon>
        <taxon>Pseudomonadota</taxon>
        <taxon>Betaproteobacteria</taxon>
        <taxon>Burkholderiales</taxon>
        <taxon>Comamonadaceae</taxon>
        <taxon>Allofranklinella</taxon>
    </lineage>
</organism>
<keyword evidence="4" id="KW-0597">Phosphoprotein</keyword>
<dbReference type="InterPro" id="IPR050428">
    <property type="entry name" value="TCS_sensor_his_kinase"/>
</dbReference>
<dbReference type="GO" id="GO:0005886">
    <property type="term" value="C:plasma membrane"/>
    <property type="evidence" value="ECO:0007669"/>
    <property type="project" value="TreeGrafter"/>
</dbReference>
<dbReference type="Pfam" id="PF02518">
    <property type="entry name" value="HATPase_c"/>
    <property type="match status" value="1"/>
</dbReference>
<dbReference type="GO" id="GO:0000160">
    <property type="term" value="P:phosphorelay signal transduction system"/>
    <property type="evidence" value="ECO:0007669"/>
    <property type="project" value="UniProtKB-KW"/>
</dbReference>
<dbReference type="InterPro" id="IPR004358">
    <property type="entry name" value="Sig_transdc_His_kin-like_C"/>
</dbReference>
<reference evidence="14 15" key="1">
    <citation type="submission" date="2018-10" db="EMBL/GenBank/DDBJ databases">
        <title>Comamonadaceae CDC group NO-1 genome sequencing and assembly.</title>
        <authorList>
            <person name="Bernier A.-M."/>
            <person name="Bernard K."/>
        </authorList>
    </citation>
    <scope>NUCLEOTIDE SEQUENCE [LARGE SCALE GENOMIC DNA]</scope>
    <source>
        <strain evidence="14 15">NML970147</strain>
    </source>
</reference>
<comment type="caution">
    <text evidence="14">The sequence shown here is derived from an EMBL/GenBank/DDBJ whole genome shotgun (WGS) entry which is preliminary data.</text>
</comment>
<evidence type="ECO:0000256" key="7">
    <source>
        <dbReference type="ARBA" id="ARBA00022777"/>
    </source>
</evidence>
<dbReference type="RefSeq" id="WP_122237208.1">
    <property type="nucleotide sequence ID" value="NZ_RDQM01000001.1"/>
</dbReference>
<dbReference type="InterPro" id="IPR003660">
    <property type="entry name" value="HAMP_dom"/>
</dbReference>
<dbReference type="PANTHER" id="PTHR45436">
    <property type="entry name" value="SENSOR HISTIDINE KINASE YKOH"/>
    <property type="match status" value="1"/>
</dbReference>
<evidence type="ECO:0000256" key="4">
    <source>
        <dbReference type="ARBA" id="ARBA00022553"/>
    </source>
</evidence>
<dbReference type="SMART" id="SM00387">
    <property type="entry name" value="HATPase_c"/>
    <property type="match status" value="1"/>
</dbReference>
<dbReference type="GO" id="GO:0004673">
    <property type="term" value="F:protein histidine kinase activity"/>
    <property type="evidence" value="ECO:0007669"/>
    <property type="project" value="UniProtKB-EC"/>
</dbReference>
<feature type="domain" description="HAMP" evidence="13">
    <location>
        <begin position="209"/>
        <end position="263"/>
    </location>
</feature>
<dbReference type="Proteomes" id="UP000267521">
    <property type="component" value="Unassembled WGS sequence"/>
</dbReference>
<keyword evidence="8 11" id="KW-1133">Transmembrane helix</keyword>
<keyword evidence="6 11" id="KW-0812">Transmembrane</keyword>
<feature type="domain" description="Histidine kinase" evidence="12">
    <location>
        <begin position="271"/>
        <end position="482"/>
    </location>
</feature>
<feature type="transmembrane region" description="Helical" evidence="11">
    <location>
        <begin position="14"/>
        <end position="34"/>
    </location>
</feature>
<dbReference type="EC" id="2.7.13.3" evidence="3"/>